<keyword evidence="3" id="KW-1185">Reference proteome</keyword>
<accession>A0ABR7R383</accession>
<comment type="caution">
    <text evidence="2">The sequence shown here is derived from an EMBL/GenBank/DDBJ whole genome shotgun (WGS) entry which is preliminary data.</text>
</comment>
<evidence type="ECO:0000313" key="2">
    <source>
        <dbReference type="EMBL" id="MBC9176185.1"/>
    </source>
</evidence>
<feature type="compositionally biased region" description="Basic and acidic residues" evidence="1">
    <location>
        <begin position="55"/>
        <end position="65"/>
    </location>
</feature>
<reference evidence="2 3" key="1">
    <citation type="journal article" date="2009" name="Int. J. Syst. Evol. Microbiol.">
        <title>Transfer of Teichococcus ludipueritiae and Muricoccus roseus to the genus Roseomonas, as Roseomonas ludipueritiae comb. nov. and Roseomonas rosea comb. nov., respectively, and emended description of the genus Roseomonas.</title>
        <authorList>
            <person name="Sanchez-Porro C."/>
            <person name="Gallego V."/>
            <person name="Busse H.J."/>
            <person name="Kampfer P."/>
            <person name="Ventosa A."/>
        </authorList>
    </citation>
    <scope>NUCLEOTIDE SEQUENCE [LARGE SCALE GENOMIC DNA]</scope>
    <source>
        <strain evidence="2 3">DSM 14915</strain>
    </source>
</reference>
<protein>
    <submittedName>
        <fullName evidence="2">Uncharacterized protein</fullName>
    </submittedName>
</protein>
<dbReference type="EMBL" id="JACTUZ010000009">
    <property type="protein sequence ID" value="MBC9176185.1"/>
    <property type="molecule type" value="Genomic_DNA"/>
</dbReference>
<evidence type="ECO:0000256" key="1">
    <source>
        <dbReference type="SAM" id="MobiDB-lite"/>
    </source>
</evidence>
<evidence type="ECO:0000313" key="3">
    <source>
        <dbReference type="Proteomes" id="UP000603940"/>
    </source>
</evidence>
<sequence length="77" mass="8522">MVRPALAAQVITIENRLDRVSLYGSPDLTRDRQGLEDARRLRALLEAVVQVLEGEGDRLPDKDQGKPNVPQVSNPFG</sequence>
<organism evidence="2 3">
    <name type="scientific">Pseudoroseomonas ludipueritiae</name>
    <dbReference type="NCBI Taxonomy" id="198093"/>
    <lineage>
        <taxon>Bacteria</taxon>
        <taxon>Pseudomonadati</taxon>
        <taxon>Pseudomonadota</taxon>
        <taxon>Alphaproteobacteria</taxon>
        <taxon>Acetobacterales</taxon>
        <taxon>Acetobacteraceae</taxon>
        <taxon>Pseudoroseomonas</taxon>
    </lineage>
</organism>
<feature type="region of interest" description="Disordered" evidence="1">
    <location>
        <begin position="55"/>
        <end position="77"/>
    </location>
</feature>
<dbReference type="Proteomes" id="UP000603940">
    <property type="component" value="Unassembled WGS sequence"/>
</dbReference>
<gene>
    <name evidence="2" type="ORF">IBL25_04425</name>
</gene>
<name>A0ABR7R383_9PROT</name>
<proteinExistence type="predicted"/>